<proteinExistence type="predicted"/>
<dbReference type="RefSeq" id="WP_204600854.1">
    <property type="nucleotide sequence ID" value="NZ_JBHSED010000003.1"/>
</dbReference>
<dbReference type="Pfam" id="PF12833">
    <property type="entry name" value="HTH_18"/>
    <property type="match status" value="1"/>
</dbReference>
<keyword evidence="6" id="KW-0238">DNA-binding</keyword>
<evidence type="ECO:0000313" key="12">
    <source>
        <dbReference type="Proteomes" id="UP001595755"/>
    </source>
</evidence>
<dbReference type="PROSITE" id="PS00041">
    <property type="entry name" value="HTH_ARAC_FAMILY_1"/>
    <property type="match status" value="1"/>
</dbReference>
<dbReference type="PROSITE" id="PS01124">
    <property type="entry name" value="HTH_ARAC_FAMILY_2"/>
    <property type="match status" value="1"/>
</dbReference>
<dbReference type="InterPro" id="IPR011006">
    <property type="entry name" value="CheY-like_superfamily"/>
</dbReference>
<feature type="domain" description="HTH araC/xylS-type" evidence="9">
    <location>
        <begin position="398"/>
        <end position="495"/>
    </location>
</feature>
<evidence type="ECO:0000256" key="4">
    <source>
        <dbReference type="ARBA" id="ARBA00023012"/>
    </source>
</evidence>
<keyword evidence="3 8" id="KW-0597">Phosphoprotein</keyword>
<feature type="modified residue" description="4-aspartylphosphate" evidence="8">
    <location>
        <position position="55"/>
    </location>
</feature>
<keyword evidence="2" id="KW-0963">Cytoplasm</keyword>
<evidence type="ECO:0000256" key="8">
    <source>
        <dbReference type="PROSITE-ProRule" id="PRU00169"/>
    </source>
</evidence>
<evidence type="ECO:0000259" key="10">
    <source>
        <dbReference type="PROSITE" id="PS50110"/>
    </source>
</evidence>
<name>A0ABV8S613_9BACL</name>
<dbReference type="CDD" id="cd17536">
    <property type="entry name" value="REC_YesN-like"/>
    <property type="match status" value="1"/>
</dbReference>
<sequence>MLKALLFDDEYIVLEALSALVDWEGLGIELAGTAGDGIAALALFRAERPDIVLTDIRMPGMDGLTLIEQILQEGPDTICIVFSGFNEFEYVKRAIQLGVADYVEKPITEDIIEKALRKALEQIGSRNETKALKLAWENSRQELLEKATWELLQYGRPALPKWLESAGEDAHGIVGVTVLAASEDFPWPPLPDTLSMSLRNGPEFLNVLFHTVEPTRELWDSLVGAADHAEKSIGIGLTYAEPADAANSCREAQRALKSALFLQIKGAVRFDELGSLIKVPDGLHEREEALLVSLRAGSRSGLLEQVDRFILWLHAERLDAEIAEREMLKLIYLALDVAQETGESSGKPAALREGYMPHVEIREAAARGGQSQWFRTQFEQIADWSLKAKGNAKHIAVEQAQRYIEHNVSRDVSLQEVANHVGLNATYLSVLFKEVVGETYIKYVTRYRMELAKVLLRKGLKVQEASEKVGYLTHRHFAEVFKKYTGLTPGQYKDGESEKTGPRTKE</sequence>
<evidence type="ECO:0000256" key="7">
    <source>
        <dbReference type="ARBA" id="ARBA00023163"/>
    </source>
</evidence>
<dbReference type="InterPro" id="IPR009057">
    <property type="entry name" value="Homeodomain-like_sf"/>
</dbReference>
<feature type="domain" description="Response regulatory" evidence="10">
    <location>
        <begin position="3"/>
        <end position="120"/>
    </location>
</feature>
<protein>
    <submittedName>
        <fullName evidence="11">Response regulator</fullName>
    </submittedName>
</protein>
<dbReference type="PANTHER" id="PTHR42713">
    <property type="entry name" value="HISTIDINE KINASE-RELATED"/>
    <property type="match status" value="1"/>
</dbReference>
<dbReference type="EMBL" id="JBHSED010000003">
    <property type="protein sequence ID" value="MFC4302268.1"/>
    <property type="molecule type" value="Genomic_DNA"/>
</dbReference>
<evidence type="ECO:0000313" key="11">
    <source>
        <dbReference type="EMBL" id="MFC4302268.1"/>
    </source>
</evidence>
<keyword evidence="7" id="KW-0804">Transcription</keyword>
<comment type="subcellular location">
    <subcellularLocation>
        <location evidence="1">Cytoplasm</location>
    </subcellularLocation>
</comment>
<dbReference type="Gene3D" id="1.10.10.60">
    <property type="entry name" value="Homeodomain-like"/>
    <property type="match status" value="2"/>
</dbReference>
<evidence type="ECO:0000259" key="9">
    <source>
        <dbReference type="PROSITE" id="PS01124"/>
    </source>
</evidence>
<organism evidence="11 12">
    <name type="scientific">Cohnella boryungensis</name>
    <dbReference type="NCBI Taxonomy" id="768479"/>
    <lineage>
        <taxon>Bacteria</taxon>
        <taxon>Bacillati</taxon>
        <taxon>Bacillota</taxon>
        <taxon>Bacilli</taxon>
        <taxon>Bacillales</taxon>
        <taxon>Paenibacillaceae</taxon>
        <taxon>Cohnella</taxon>
    </lineage>
</organism>
<keyword evidence="4" id="KW-0902">Two-component regulatory system</keyword>
<accession>A0ABV8S613</accession>
<dbReference type="Proteomes" id="UP001595755">
    <property type="component" value="Unassembled WGS sequence"/>
</dbReference>
<evidence type="ECO:0000256" key="3">
    <source>
        <dbReference type="ARBA" id="ARBA00022553"/>
    </source>
</evidence>
<keyword evidence="5" id="KW-0805">Transcription regulation</keyword>
<dbReference type="SUPFAM" id="SSF52172">
    <property type="entry name" value="CheY-like"/>
    <property type="match status" value="1"/>
</dbReference>
<keyword evidence="12" id="KW-1185">Reference proteome</keyword>
<gene>
    <name evidence="11" type="ORF">ACFO1S_02290</name>
</gene>
<dbReference type="InterPro" id="IPR001789">
    <property type="entry name" value="Sig_transdc_resp-reg_receiver"/>
</dbReference>
<dbReference type="SUPFAM" id="SSF46689">
    <property type="entry name" value="Homeodomain-like"/>
    <property type="match status" value="2"/>
</dbReference>
<dbReference type="SMART" id="SM00448">
    <property type="entry name" value="REC"/>
    <property type="match status" value="1"/>
</dbReference>
<dbReference type="InterPro" id="IPR018062">
    <property type="entry name" value="HTH_AraC-typ_CS"/>
</dbReference>
<reference evidence="12" key="1">
    <citation type="journal article" date="2019" name="Int. J. Syst. Evol. Microbiol.">
        <title>The Global Catalogue of Microorganisms (GCM) 10K type strain sequencing project: providing services to taxonomists for standard genome sequencing and annotation.</title>
        <authorList>
            <consortium name="The Broad Institute Genomics Platform"/>
            <consortium name="The Broad Institute Genome Sequencing Center for Infectious Disease"/>
            <person name="Wu L."/>
            <person name="Ma J."/>
        </authorList>
    </citation>
    <scope>NUCLEOTIDE SEQUENCE [LARGE SCALE GENOMIC DNA]</scope>
    <source>
        <strain evidence="12">CGMCC 4.1641</strain>
    </source>
</reference>
<dbReference type="Pfam" id="PF00072">
    <property type="entry name" value="Response_reg"/>
    <property type="match status" value="1"/>
</dbReference>
<evidence type="ECO:0000256" key="6">
    <source>
        <dbReference type="ARBA" id="ARBA00023125"/>
    </source>
</evidence>
<dbReference type="InterPro" id="IPR018060">
    <property type="entry name" value="HTH_AraC"/>
</dbReference>
<dbReference type="Gene3D" id="3.40.50.2300">
    <property type="match status" value="1"/>
</dbReference>
<dbReference type="PANTHER" id="PTHR42713:SF3">
    <property type="entry name" value="TRANSCRIPTIONAL REGULATORY PROTEIN HPTR"/>
    <property type="match status" value="1"/>
</dbReference>
<dbReference type="InterPro" id="IPR051552">
    <property type="entry name" value="HptR"/>
</dbReference>
<evidence type="ECO:0000256" key="5">
    <source>
        <dbReference type="ARBA" id="ARBA00023015"/>
    </source>
</evidence>
<evidence type="ECO:0000256" key="2">
    <source>
        <dbReference type="ARBA" id="ARBA00022490"/>
    </source>
</evidence>
<evidence type="ECO:0000256" key="1">
    <source>
        <dbReference type="ARBA" id="ARBA00004496"/>
    </source>
</evidence>
<dbReference type="PROSITE" id="PS50110">
    <property type="entry name" value="RESPONSE_REGULATORY"/>
    <property type="match status" value="1"/>
</dbReference>
<comment type="caution">
    <text evidence="11">The sequence shown here is derived from an EMBL/GenBank/DDBJ whole genome shotgun (WGS) entry which is preliminary data.</text>
</comment>
<dbReference type="SMART" id="SM00342">
    <property type="entry name" value="HTH_ARAC"/>
    <property type="match status" value="1"/>
</dbReference>